<keyword evidence="1" id="KW-0805">Transcription regulation</keyword>
<dbReference type="Gene3D" id="1.10.10.60">
    <property type="entry name" value="Homeodomain-like"/>
    <property type="match status" value="1"/>
</dbReference>
<sequence>MAINLFYQVAPMSSKLTGRQRQNNKVGNGLRISDVSSNHLNLLAWVLERQGKDPRTILAKLGITTPSRNDPVDRVPVITIIQALEEIQRGSDDPCAALKLYGHMKLSHLNVLGFALSCSSNLQDFLERACRFTQYVSSAFAFDYQEFDDHYRISGGWNPTVYEEQLKNVPNAQLLLECGGYSALSMMREAYGESLPILRLYLPGHPHPKVVAAFEEATQCPVETGGDYLSAIFSKDVFTKRLPGANPQLARVNDQQIVEYLAEIEQSDLVHRCERLIIEGIANGTEYKLTDVAKKLGTSERSLKKNLSDHKQNFSDIVARIKKTLAIQHLQENKKNISQIAYSLGFDGPSNFSRAFRRWTGVSPRDYKRDC</sequence>
<gene>
    <name evidence="5" type="ORF">AB4875_01975</name>
</gene>
<reference evidence="5 6" key="1">
    <citation type="journal article" date="2011" name="Int. J. Syst. Evol. Microbiol.">
        <title>Zhongshania antarctica gen. nov., sp. nov. and Zhongshania guokunii sp. nov., gammaproteobacteria respectively isolated from coastal attached (fast) ice and surface seawater of the Antarctic.</title>
        <authorList>
            <person name="Li H.J."/>
            <person name="Zhang X.Y."/>
            <person name="Chen C.X."/>
            <person name="Zhang Y.J."/>
            <person name="Gao Z.M."/>
            <person name="Yu Y."/>
            <person name="Chen X.L."/>
            <person name="Chen B."/>
            <person name="Zhang Y.Z."/>
        </authorList>
    </citation>
    <scope>NUCLEOTIDE SEQUENCE [LARGE SCALE GENOMIC DNA]</scope>
    <source>
        <strain evidence="5 6">R06B22</strain>
    </source>
</reference>
<dbReference type="PANTHER" id="PTHR47894:SF1">
    <property type="entry name" value="HTH-TYPE TRANSCRIPTIONAL REGULATOR VQSM"/>
    <property type="match status" value="1"/>
</dbReference>
<keyword evidence="3" id="KW-0804">Transcription</keyword>
<protein>
    <submittedName>
        <fullName evidence="5">Helix-turn-helix domain-containing protein</fullName>
    </submittedName>
</protein>
<evidence type="ECO:0000313" key="6">
    <source>
        <dbReference type="Proteomes" id="UP001557484"/>
    </source>
</evidence>
<dbReference type="Pfam" id="PF12833">
    <property type="entry name" value="HTH_18"/>
    <property type="match status" value="1"/>
</dbReference>
<proteinExistence type="predicted"/>
<comment type="caution">
    <text evidence="5">The sequence shown here is derived from an EMBL/GenBank/DDBJ whole genome shotgun (WGS) entry which is preliminary data.</text>
</comment>
<dbReference type="SMART" id="SM00342">
    <property type="entry name" value="HTH_ARAC"/>
    <property type="match status" value="1"/>
</dbReference>
<accession>A0ABV3TRK5</accession>
<evidence type="ECO:0000256" key="1">
    <source>
        <dbReference type="ARBA" id="ARBA00023015"/>
    </source>
</evidence>
<dbReference type="InterPro" id="IPR018060">
    <property type="entry name" value="HTH_AraC"/>
</dbReference>
<dbReference type="Pfam" id="PF12625">
    <property type="entry name" value="Arabinose_bd"/>
    <property type="match status" value="1"/>
</dbReference>
<evidence type="ECO:0000259" key="4">
    <source>
        <dbReference type="PROSITE" id="PS01124"/>
    </source>
</evidence>
<dbReference type="Proteomes" id="UP001557484">
    <property type="component" value="Unassembled WGS sequence"/>
</dbReference>
<keyword evidence="6" id="KW-1185">Reference proteome</keyword>
<evidence type="ECO:0000256" key="3">
    <source>
        <dbReference type="ARBA" id="ARBA00023163"/>
    </source>
</evidence>
<evidence type="ECO:0000256" key="2">
    <source>
        <dbReference type="ARBA" id="ARBA00023125"/>
    </source>
</evidence>
<organism evidence="5 6">
    <name type="scientific">Zhongshania arctica</name>
    <dbReference type="NCBI Taxonomy" id="3238302"/>
    <lineage>
        <taxon>Bacteria</taxon>
        <taxon>Pseudomonadati</taxon>
        <taxon>Pseudomonadota</taxon>
        <taxon>Gammaproteobacteria</taxon>
        <taxon>Cellvibrionales</taxon>
        <taxon>Spongiibacteraceae</taxon>
        <taxon>Zhongshania</taxon>
    </lineage>
</organism>
<dbReference type="RefSeq" id="WP_368374359.1">
    <property type="nucleotide sequence ID" value="NZ_JBFRYB010000001.1"/>
</dbReference>
<dbReference type="EMBL" id="JBFRYB010000001">
    <property type="protein sequence ID" value="MEX1664234.1"/>
    <property type="molecule type" value="Genomic_DNA"/>
</dbReference>
<keyword evidence="2" id="KW-0238">DNA-binding</keyword>
<dbReference type="InterPro" id="IPR009057">
    <property type="entry name" value="Homeodomain-like_sf"/>
</dbReference>
<dbReference type="PANTHER" id="PTHR47894">
    <property type="entry name" value="HTH-TYPE TRANSCRIPTIONAL REGULATOR GADX"/>
    <property type="match status" value="1"/>
</dbReference>
<dbReference type="SUPFAM" id="SSF46689">
    <property type="entry name" value="Homeodomain-like"/>
    <property type="match status" value="1"/>
</dbReference>
<dbReference type="PRINTS" id="PR00032">
    <property type="entry name" value="HTHARAC"/>
</dbReference>
<feature type="domain" description="HTH araC/xylS-type" evidence="4">
    <location>
        <begin position="271"/>
        <end position="370"/>
    </location>
</feature>
<dbReference type="InterPro" id="IPR032687">
    <property type="entry name" value="AraC-type_N"/>
</dbReference>
<name>A0ABV3TRK5_9GAMM</name>
<evidence type="ECO:0000313" key="5">
    <source>
        <dbReference type="EMBL" id="MEX1664234.1"/>
    </source>
</evidence>
<dbReference type="InterPro" id="IPR020449">
    <property type="entry name" value="Tscrpt_reg_AraC-type_HTH"/>
</dbReference>
<dbReference type="PROSITE" id="PS01124">
    <property type="entry name" value="HTH_ARAC_FAMILY_2"/>
    <property type="match status" value="1"/>
</dbReference>